<dbReference type="InterPro" id="IPR037401">
    <property type="entry name" value="SnoaL-like"/>
</dbReference>
<evidence type="ECO:0000313" key="2">
    <source>
        <dbReference type="EMBL" id="QXQ13882.1"/>
    </source>
</evidence>
<sequence>MHPFRAAVEARDHEAMVALLDDDVVFHSPIAHRPYAGKAVVGAILGAVLRIFEDFEYEREIGDPAARDHALIFRCTVDGLQLQGCDFLTVNEAGKITDFTVMLRPLKAVMAFAERMNVEFAAAMAALDA</sequence>
<accession>A0ABX8S7T9</accession>
<evidence type="ECO:0000313" key="3">
    <source>
        <dbReference type="Proteomes" id="UP000887023"/>
    </source>
</evidence>
<dbReference type="SUPFAM" id="SSF54427">
    <property type="entry name" value="NTF2-like"/>
    <property type="match status" value="1"/>
</dbReference>
<dbReference type="InterPro" id="IPR032710">
    <property type="entry name" value="NTF2-like_dom_sf"/>
</dbReference>
<dbReference type="EMBL" id="CP079105">
    <property type="protein sequence ID" value="QXQ13882.1"/>
    <property type="molecule type" value="Genomic_DNA"/>
</dbReference>
<dbReference type="Gene3D" id="3.10.450.50">
    <property type="match status" value="1"/>
</dbReference>
<reference evidence="2" key="1">
    <citation type="submission" date="2021-07" db="EMBL/GenBank/DDBJ databases">
        <title>Candidatus Kaistella beijingensis sp. nov. isolated from a municipal wastewater treatment plant is involved in sludge foaming.</title>
        <authorList>
            <person name="Song Y."/>
            <person name="Liu S.-J."/>
        </authorList>
    </citation>
    <scope>NUCLEOTIDE SEQUENCE</scope>
    <source>
        <strain evidence="2">DSM 43998</strain>
    </source>
</reference>
<dbReference type="Proteomes" id="UP000887023">
    <property type="component" value="Chromosome"/>
</dbReference>
<name>A0ABX8S7T9_9ACTN</name>
<protein>
    <submittedName>
        <fullName evidence="2">Nuclear transport factor 2 family protein</fullName>
    </submittedName>
</protein>
<gene>
    <name evidence="2" type="ORF">KV203_19285</name>
</gene>
<proteinExistence type="predicted"/>
<dbReference type="RefSeq" id="WP_066473367.1">
    <property type="nucleotide sequence ID" value="NZ_CBCRUZ010000006.1"/>
</dbReference>
<dbReference type="Pfam" id="PF12680">
    <property type="entry name" value="SnoaL_2"/>
    <property type="match status" value="1"/>
</dbReference>
<organism evidence="2 3">
    <name type="scientific">Skermania pinensis</name>
    <dbReference type="NCBI Taxonomy" id="39122"/>
    <lineage>
        <taxon>Bacteria</taxon>
        <taxon>Bacillati</taxon>
        <taxon>Actinomycetota</taxon>
        <taxon>Actinomycetes</taxon>
        <taxon>Mycobacteriales</taxon>
        <taxon>Gordoniaceae</taxon>
        <taxon>Skermania</taxon>
    </lineage>
</organism>
<feature type="domain" description="SnoaL-like" evidence="1">
    <location>
        <begin position="4"/>
        <end position="98"/>
    </location>
</feature>
<keyword evidence="3" id="KW-1185">Reference proteome</keyword>
<evidence type="ECO:0000259" key="1">
    <source>
        <dbReference type="Pfam" id="PF12680"/>
    </source>
</evidence>